<protein>
    <recommendedName>
        <fullName evidence="9">HIT-type domain-containing protein</fullName>
    </recommendedName>
</protein>
<dbReference type="Pfam" id="PF04438">
    <property type="entry name" value="zf-HIT"/>
    <property type="match status" value="1"/>
</dbReference>
<keyword evidence="3" id="KW-0862">Zinc</keyword>
<evidence type="ECO:0000313" key="10">
    <source>
        <dbReference type="EMBL" id="VDN56212.1"/>
    </source>
</evidence>
<evidence type="ECO:0000256" key="8">
    <source>
        <dbReference type="SAM" id="Phobius"/>
    </source>
</evidence>
<comment type="function">
    <text evidence="4">Required for box C/D snoRNAs accumulation involved in snoRNA processing, snoRNA transport to the nucleolus and ribosome biogenesis.</text>
</comment>
<dbReference type="InterPro" id="IPR057721">
    <property type="entry name" value="BCD1_alpha/beta"/>
</dbReference>
<dbReference type="AlphaFoldDB" id="A0A3P7SQ52"/>
<keyword evidence="8" id="KW-0812">Transmembrane</keyword>
<feature type="domain" description="HIT-type" evidence="9">
    <location>
        <begin position="17"/>
        <end position="57"/>
    </location>
</feature>
<dbReference type="GO" id="GO:0070761">
    <property type="term" value="C:pre-snoRNP complex"/>
    <property type="evidence" value="ECO:0007669"/>
    <property type="project" value="TreeGrafter"/>
</dbReference>
<reference evidence="10 11" key="1">
    <citation type="submission" date="2018-11" db="EMBL/GenBank/DDBJ databases">
        <authorList>
            <consortium name="Pathogen Informatics"/>
        </authorList>
    </citation>
    <scope>NUCLEOTIDE SEQUENCE [LARGE SCALE GENOMIC DNA]</scope>
</reference>
<dbReference type="CDD" id="cd23023">
    <property type="entry name" value="zf-HIT_BCD1"/>
    <property type="match status" value="1"/>
</dbReference>
<evidence type="ECO:0000259" key="9">
    <source>
        <dbReference type="PROSITE" id="PS51083"/>
    </source>
</evidence>
<organism evidence="10 11">
    <name type="scientific">Dracunculus medinensis</name>
    <name type="common">Guinea worm</name>
    <dbReference type="NCBI Taxonomy" id="318479"/>
    <lineage>
        <taxon>Eukaryota</taxon>
        <taxon>Metazoa</taxon>
        <taxon>Ecdysozoa</taxon>
        <taxon>Nematoda</taxon>
        <taxon>Chromadorea</taxon>
        <taxon>Rhabditida</taxon>
        <taxon>Spirurina</taxon>
        <taxon>Dracunculoidea</taxon>
        <taxon>Dracunculidae</taxon>
        <taxon>Dracunculus</taxon>
    </lineage>
</organism>
<keyword evidence="2 6" id="KW-0863">Zinc-finger</keyword>
<dbReference type="Proteomes" id="UP000274756">
    <property type="component" value="Unassembled WGS sequence"/>
</dbReference>
<dbReference type="OrthoDB" id="272357at2759"/>
<evidence type="ECO:0000313" key="11">
    <source>
        <dbReference type="Proteomes" id="UP000274756"/>
    </source>
</evidence>
<evidence type="ECO:0000256" key="7">
    <source>
        <dbReference type="SAM" id="MobiDB-lite"/>
    </source>
</evidence>
<dbReference type="PANTHER" id="PTHR13483:SF11">
    <property type="entry name" value="ZINC FINGER HIT DOMAIN-CONTAINING PROTEIN 3"/>
    <property type="match status" value="1"/>
</dbReference>
<sequence length="330" mass="39200">MEMTNSTSKTASVNYFCDICLKELRKYRCPKCSYRTCSLICSKLHKEKLNQQSSDLCYTPVQRYLLNNARRRRIWLTITANKESRHEQFSDTIFWSILLIFRREINKDGEKGVVDYNFSVNNIPESISLKTLIRQFIKPKKIGPVVNKDELDEEKLLPFQDAGMDRLMIYMPVPISILDNLRNRFIIDHPTFIITLDDQFNDYVMLSEQESQEMREKQRQQERNNDFNRGRFGHVSSVFCIASKIFCLIISFSYFFIYPLIPLFFQFFGGRRGFRNGCKAQGNKGKAISHESGRKRFHEDENLHQNRNSWKRNRRIDRRTESGKYYGHGW</sequence>
<dbReference type="GO" id="GO:0048254">
    <property type="term" value="P:snoRNA localization"/>
    <property type="evidence" value="ECO:0007669"/>
    <property type="project" value="TreeGrafter"/>
</dbReference>
<keyword evidence="8" id="KW-1133">Transmembrane helix</keyword>
<feature type="region of interest" description="Disordered" evidence="7">
    <location>
        <begin position="285"/>
        <end position="304"/>
    </location>
</feature>
<dbReference type="GO" id="GO:0008270">
    <property type="term" value="F:zinc ion binding"/>
    <property type="evidence" value="ECO:0007669"/>
    <property type="project" value="UniProtKB-UniRule"/>
</dbReference>
<evidence type="ECO:0000256" key="4">
    <source>
        <dbReference type="ARBA" id="ARBA00049598"/>
    </source>
</evidence>
<feature type="compositionally biased region" description="Basic and acidic residues" evidence="7">
    <location>
        <begin position="288"/>
        <end position="304"/>
    </location>
</feature>
<dbReference type="PROSITE" id="PS51083">
    <property type="entry name" value="ZF_HIT"/>
    <property type="match status" value="1"/>
</dbReference>
<keyword evidence="8" id="KW-0472">Membrane</keyword>
<evidence type="ECO:0000256" key="2">
    <source>
        <dbReference type="ARBA" id="ARBA00022771"/>
    </source>
</evidence>
<accession>A0A3P7SQ52</accession>
<dbReference type="InterPro" id="IPR051639">
    <property type="entry name" value="BCD1"/>
</dbReference>
<dbReference type="InterPro" id="IPR007529">
    <property type="entry name" value="Znf_HIT"/>
</dbReference>
<dbReference type="GO" id="GO:0000463">
    <property type="term" value="P:maturation of LSU-rRNA from tricistronic rRNA transcript (SSU-rRNA, 5.8S rRNA, LSU-rRNA)"/>
    <property type="evidence" value="ECO:0007669"/>
    <property type="project" value="TreeGrafter"/>
</dbReference>
<dbReference type="Gene3D" id="3.30.60.190">
    <property type="match status" value="1"/>
</dbReference>
<dbReference type="GO" id="GO:0005634">
    <property type="term" value="C:nucleus"/>
    <property type="evidence" value="ECO:0007669"/>
    <property type="project" value="TreeGrafter"/>
</dbReference>
<keyword evidence="11" id="KW-1185">Reference proteome</keyword>
<dbReference type="EMBL" id="UYYG01001154">
    <property type="protein sequence ID" value="VDN56212.1"/>
    <property type="molecule type" value="Genomic_DNA"/>
</dbReference>
<feature type="transmembrane region" description="Helical" evidence="8">
    <location>
        <begin position="241"/>
        <end position="265"/>
    </location>
</feature>
<dbReference type="PANTHER" id="PTHR13483">
    <property type="entry name" value="BOX C_D SNORNA PROTEIN 1-RELATED"/>
    <property type="match status" value="1"/>
</dbReference>
<evidence type="ECO:0000256" key="3">
    <source>
        <dbReference type="ARBA" id="ARBA00022833"/>
    </source>
</evidence>
<name>A0A3P7SQ52_DRAME</name>
<evidence type="ECO:0000256" key="1">
    <source>
        <dbReference type="ARBA" id="ARBA00022723"/>
    </source>
</evidence>
<dbReference type="GO" id="GO:0000492">
    <property type="term" value="P:box C/D snoRNP assembly"/>
    <property type="evidence" value="ECO:0007669"/>
    <property type="project" value="TreeGrafter"/>
</dbReference>
<comment type="similarity">
    <text evidence="5">Belongs to the BCD1 family.</text>
</comment>
<evidence type="ECO:0000256" key="6">
    <source>
        <dbReference type="PROSITE-ProRule" id="PRU00453"/>
    </source>
</evidence>
<dbReference type="SUPFAM" id="SSF144232">
    <property type="entry name" value="HIT/MYND zinc finger-like"/>
    <property type="match status" value="1"/>
</dbReference>
<evidence type="ECO:0000256" key="5">
    <source>
        <dbReference type="ARBA" id="ARBA00049654"/>
    </source>
</evidence>
<keyword evidence="1" id="KW-0479">Metal-binding</keyword>
<gene>
    <name evidence="10" type="ORF">DME_LOCUS6185</name>
</gene>
<dbReference type="Pfam" id="PF25790">
    <property type="entry name" value="BCD1"/>
    <property type="match status" value="1"/>
</dbReference>
<dbReference type="STRING" id="318479.A0A3P7SQ52"/>
<proteinExistence type="inferred from homology"/>